<proteinExistence type="predicted"/>
<feature type="chain" id="PRO_5040927955" description="Isoquinoline 1-oxidoreductase subunit" evidence="2">
    <location>
        <begin position="32"/>
        <end position="204"/>
    </location>
</feature>
<reference evidence="4 6" key="2">
    <citation type="submission" date="2023-07" db="EMBL/GenBank/DDBJ databases">
        <title>Genomic Encyclopedia of Type Strains, Phase IV (KMG-IV): sequencing the most valuable type-strain genomes for metagenomic binning, comparative biology and taxonomic classification.</title>
        <authorList>
            <person name="Goeker M."/>
        </authorList>
    </citation>
    <scope>NUCLEOTIDE SEQUENCE [LARGE SCALE GENOMIC DNA]</scope>
    <source>
        <strain evidence="4 6">DSM 338</strain>
    </source>
</reference>
<name>A0A9W6CMI2_XANFL</name>
<organism evidence="3 5">
    <name type="scientific">Xanthobacter flavus</name>
    <dbReference type="NCBI Taxonomy" id="281"/>
    <lineage>
        <taxon>Bacteria</taxon>
        <taxon>Pseudomonadati</taxon>
        <taxon>Pseudomonadota</taxon>
        <taxon>Alphaproteobacteria</taxon>
        <taxon>Hyphomicrobiales</taxon>
        <taxon>Xanthobacteraceae</taxon>
        <taxon>Xanthobacter</taxon>
    </lineage>
</organism>
<evidence type="ECO:0000256" key="2">
    <source>
        <dbReference type="SAM" id="SignalP"/>
    </source>
</evidence>
<sequence length="204" mass="21325">MLFDRRLATILPATALAGLLAAAGIALSAPADTLAPPDTFIVITDPAQRSAAYFGELSKVLTHPRCTNCHPATDRPRQGDSARLHQPPVTRGADGFGTASLRCGTCHHGANYEPAGVPGHPQWHLAPAEMAWEGKSAAEICIQIKDPSRNGGRSLADLIAHIGDDTLVGWAWHPGGARVPAPGSQQEAKALVKAWVESGAACPQ</sequence>
<dbReference type="EMBL" id="BSDO01000003">
    <property type="protein sequence ID" value="GLI23110.1"/>
    <property type="molecule type" value="Genomic_DNA"/>
</dbReference>
<evidence type="ECO:0000313" key="3">
    <source>
        <dbReference type="EMBL" id="GLI23110.1"/>
    </source>
</evidence>
<dbReference type="SUPFAM" id="SSF48695">
    <property type="entry name" value="Multiheme cytochromes"/>
    <property type="match status" value="1"/>
</dbReference>
<feature type="signal peptide" evidence="2">
    <location>
        <begin position="1"/>
        <end position="31"/>
    </location>
</feature>
<comment type="caution">
    <text evidence="3">The sequence shown here is derived from an EMBL/GenBank/DDBJ whole genome shotgun (WGS) entry which is preliminary data.</text>
</comment>
<dbReference type="GeneID" id="95763568"/>
<accession>A0A9W6CMI2</accession>
<reference evidence="3" key="1">
    <citation type="submission" date="2022-12" db="EMBL/GenBank/DDBJ databases">
        <title>Reference genome sequencing for broad-spectrum identification of bacterial and archaeal isolates by mass spectrometry.</title>
        <authorList>
            <person name="Sekiguchi Y."/>
            <person name="Tourlousse D.M."/>
        </authorList>
    </citation>
    <scope>NUCLEOTIDE SEQUENCE</scope>
    <source>
        <strain evidence="3">301</strain>
    </source>
</reference>
<evidence type="ECO:0000313" key="6">
    <source>
        <dbReference type="Proteomes" id="UP001245370"/>
    </source>
</evidence>
<feature type="compositionally biased region" description="Basic and acidic residues" evidence="1">
    <location>
        <begin position="72"/>
        <end position="83"/>
    </location>
</feature>
<dbReference type="RefSeq" id="WP_281807992.1">
    <property type="nucleotide sequence ID" value="NZ_BSDO01000003.1"/>
</dbReference>
<keyword evidence="2" id="KW-0732">Signal</keyword>
<protein>
    <recommendedName>
        <fullName evidence="7">Isoquinoline 1-oxidoreductase subunit</fullName>
    </recommendedName>
</protein>
<dbReference type="Proteomes" id="UP001245370">
    <property type="component" value="Unassembled WGS sequence"/>
</dbReference>
<keyword evidence="6" id="KW-1185">Reference proteome</keyword>
<evidence type="ECO:0000313" key="5">
    <source>
        <dbReference type="Proteomes" id="UP001144397"/>
    </source>
</evidence>
<dbReference type="EMBL" id="JAVDPY010000004">
    <property type="protein sequence ID" value="MDR6334388.1"/>
    <property type="molecule type" value="Genomic_DNA"/>
</dbReference>
<gene>
    <name evidence="4" type="ORF">GGQ86_002864</name>
    <name evidence="3" type="ORF">XFLAVUS301_27840</name>
</gene>
<dbReference type="Proteomes" id="UP001144397">
    <property type="component" value="Unassembled WGS sequence"/>
</dbReference>
<evidence type="ECO:0000256" key="1">
    <source>
        <dbReference type="SAM" id="MobiDB-lite"/>
    </source>
</evidence>
<evidence type="ECO:0000313" key="4">
    <source>
        <dbReference type="EMBL" id="MDR6334388.1"/>
    </source>
</evidence>
<dbReference type="AlphaFoldDB" id="A0A9W6CMI2"/>
<evidence type="ECO:0008006" key="7">
    <source>
        <dbReference type="Google" id="ProtNLM"/>
    </source>
</evidence>
<feature type="region of interest" description="Disordered" evidence="1">
    <location>
        <begin position="70"/>
        <end position="91"/>
    </location>
</feature>
<dbReference type="InterPro" id="IPR036280">
    <property type="entry name" value="Multihaem_cyt_sf"/>
</dbReference>